<comment type="subcellular location">
    <subcellularLocation>
        <location evidence="1">Membrane</location>
    </subcellularLocation>
</comment>
<dbReference type="PANTHER" id="PTHR43531">
    <property type="entry name" value="PROTEIN ICFG"/>
    <property type="match status" value="1"/>
</dbReference>
<organism evidence="4 5">
    <name type="scientific">Piscinibacter gummiphilus</name>
    <dbReference type="NCBI Taxonomy" id="946333"/>
    <lineage>
        <taxon>Bacteria</taxon>
        <taxon>Pseudomonadati</taxon>
        <taxon>Pseudomonadota</taxon>
        <taxon>Betaproteobacteria</taxon>
        <taxon>Burkholderiales</taxon>
        <taxon>Sphaerotilaceae</taxon>
        <taxon>Piscinibacter</taxon>
    </lineage>
</organism>
<reference evidence="4 5" key="1">
    <citation type="submission" date="2016-04" db="EMBL/GenBank/DDBJ databases">
        <title>Complete genome sequence of natural rubber-degrading, novel Gram-negative bacterium, Rhizobacter gummiphilus strain NS21.</title>
        <authorList>
            <person name="Tabata M."/>
            <person name="Kasai D."/>
            <person name="Fukuda M."/>
        </authorList>
    </citation>
    <scope>NUCLEOTIDE SEQUENCE [LARGE SCALE GENOMIC DNA]</scope>
    <source>
        <strain evidence="4 5">NS21</strain>
    </source>
</reference>
<evidence type="ECO:0000256" key="1">
    <source>
        <dbReference type="ARBA" id="ARBA00004370"/>
    </source>
</evidence>
<dbReference type="InterPro" id="IPR004089">
    <property type="entry name" value="MCPsignal_dom"/>
</dbReference>
<dbReference type="Pfam" id="PF00015">
    <property type="entry name" value="MCPsignal"/>
    <property type="match status" value="1"/>
</dbReference>
<name>A0A1W6LC00_9BURK</name>
<dbReference type="PRINTS" id="PR00260">
    <property type="entry name" value="CHEMTRNSDUCR"/>
</dbReference>
<dbReference type="PROSITE" id="PS50111">
    <property type="entry name" value="CHEMOTAXIS_TRANSDUC_2"/>
    <property type="match status" value="1"/>
</dbReference>
<dbReference type="CDD" id="cd19411">
    <property type="entry name" value="MCP2201-like_sensor"/>
    <property type="match status" value="1"/>
</dbReference>
<dbReference type="PANTHER" id="PTHR43531:SF14">
    <property type="entry name" value="METHYL-ACCEPTING CHEMOTAXIS PROTEIN I-RELATED"/>
    <property type="match status" value="1"/>
</dbReference>
<sequence length="517" mass="54009">MTSLASLTIGRRLALGFGLVIALALAVAIYGSLQFRHLSAQTDRLANDRMVKLEQASTVRDNVGTLSRNLRDLILSMDEDVRQAQLKEAAAATAQNTELMKALDESVRSEEGRAVMKALAATGAEYGAATGKVMEFARQSANEQARDTLFKEVAPAQAAYLKALKDMITLQRDLSRQAASSVQATANWTSLLMLVLAACSGIAGAVVAWRLARAIVGQLGGEPTYASSVAREIAAGNLAVAVSLRTGDTTSLLAGMKDMRDRLAAIVGQVRHSSDSIATGSSEIASGNQDLSQRTEQQASSLQQTAASMEQLTGTVRTNADTARAATQMAMSASEVATQGGKVVSDVVDTMGAITEASRRIGDIISVIDGIAFQTNILALNAAVEAARAGEQGRGFAVVAGEVRSLAQRSAQAAKEIKTLINDSVEKVETGSRQVQDAGTTMSDLVNQVRRVSDLIAEISAATEAQTDGIGQVSGSVSALDNVTQQNAALVEEAAAAAESLKQQAGRLVDAVAVFRL</sequence>
<evidence type="ECO:0000256" key="2">
    <source>
        <dbReference type="ARBA" id="ARBA00022481"/>
    </source>
</evidence>
<dbReference type="GO" id="GO:0007165">
    <property type="term" value="P:signal transduction"/>
    <property type="evidence" value="ECO:0007669"/>
    <property type="project" value="InterPro"/>
</dbReference>
<protein>
    <submittedName>
        <fullName evidence="4">Uncharacterized protein</fullName>
    </submittedName>
</protein>
<evidence type="ECO:0000313" key="4">
    <source>
        <dbReference type="EMBL" id="ARN21789.1"/>
    </source>
</evidence>
<dbReference type="STRING" id="946333.A4W93_18860"/>
<dbReference type="AlphaFoldDB" id="A0A1W6LC00"/>
<proteinExistence type="inferred from homology"/>
<dbReference type="KEGG" id="rgu:A4W93_18860"/>
<dbReference type="SMART" id="SM00283">
    <property type="entry name" value="MA"/>
    <property type="match status" value="1"/>
</dbReference>
<dbReference type="GO" id="GO:0006935">
    <property type="term" value="P:chemotaxis"/>
    <property type="evidence" value="ECO:0007669"/>
    <property type="project" value="InterPro"/>
</dbReference>
<dbReference type="CDD" id="cd11386">
    <property type="entry name" value="MCP_signal"/>
    <property type="match status" value="1"/>
</dbReference>
<keyword evidence="5" id="KW-1185">Reference proteome</keyword>
<evidence type="ECO:0000313" key="5">
    <source>
        <dbReference type="Proteomes" id="UP000193427"/>
    </source>
</evidence>
<gene>
    <name evidence="4" type="ORF">A4W93_18860</name>
</gene>
<keyword evidence="2" id="KW-0488">Methylation</keyword>
<dbReference type="RefSeq" id="WP_085752083.1">
    <property type="nucleotide sequence ID" value="NZ_BSPR01000009.1"/>
</dbReference>
<dbReference type="EMBL" id="CP015118">
    <property type="protein sequence ID" value="ARN21789.1"/>
    <property type="molecule type" value="Genomic_DNA"/>
</dbReference>
<dbReference type="InterPro" id="IPR051310">
    <property type="entry name" value="MCP_chemotaxis"/>
</dbReference>
<dbReference type="GO" id="GO:0005886">
    <property type="term" value="C:plasma membrane"/>
    <property type="evidence" value="ECO:0007669"/>
    <property type="project" value="TreeGrafter"/>
</dbReference>
<evidence type="ECO:0000256" key="3">
    <source>
        <dbReference type="ARBA" id="ARBA00029447"/>
    </source>
</evidence>
<dbReference type="SUPFAM" id="SSF58104">
    <property type="entry name" value="Methyl-accepting chemotaxis protein (MCP) signaling domain"/>
    <property type="match status" value="1"/>
</dbReference>
<dbReference type="Gene3D" id="1.10.287.950">
    <property type="entry name" value="Methyl-accepting chemotaxis protein"/>
    <property type="match status" value="1"/>
</dbReference>
<dbReference type="InterPro" id="IPR004090">
    <property type="entry name" value="Chemotax_Me-accpt_rcpt"/>
</dbReference>
<comment type="similarity">
    <text evidence="3">Belongs to the methyl-accepting chemotaxis (MCP) protein family.</text>
</comment>
<dbReference type="InterPro" id="IPR047347">
    <property type="entry name" value="YvaQ-like_sensor"/>
</dbReference>
<dbReference type="InterPro" id="IPR024478">
    <property type="entry name" value="HlyB_4HB_MCP"/>
</dbReference>
<dbReference type="OrthoDB" id="9763018at2"/>
<accession>A0A1W6LC00</accession>
<dbReference type="GO" id="GO:0004888">
    <property type="term" value="F:transmembrane signaling receptor activity"/>
    <property type="evidence" value="ECO:0007669"/>
    <property type="project" value="InterPro"/>
</dbReference>
<dbReference type="FunFam" id="1.10.287.950:FF:000001">
    <property type="entry name" value="Methyl-accepting chemotaxis sensory transducer"/>
    <property type="match status" value="1"/>
</dbReference>
<dbReference type="Pfam" id="PF12729">
    <property type="entry name" value="4HB_MCP_1"/>
    <property type="match status" value="1"/>
</dbReference>
<dbReference type="Proteomes" id="UP000193427">
    <property type="component" value="Chromosome"/>
</dbReference>